<keyword evidence="2" id="KW-1185">Reference proteome</keyword>
<gene>
    <name evidence="1" type="ORF">C8N29_101294</name>
</gene>
<evidence type="ECO:0000313" key="2">
    <source>
        <dbReference type="Proteomes" id="UP000244223"/>
    </source>
</evidence>
<dbReference type="Pfam" id="PF08888">
    <property type="entry name" value="HopJ"/>
    <property type="match status" value="1"/>
</dbReference>
<proteinExistence type="predicted"/>
<comment type="caution">
    <text evidence="1">The sequence shown here is derived from an EMBL/GenBank/DDBJ whole genome shotgun (WGS) entry which is preliminary data.</text>
</comment>
<sequence length="114" mass="12925">MLAAFLEKLSHQTIDFEDTIEFINQHYDYTPSRFTNGINPVVVNQAGQNEGSCRIFAFALLNTLTPQQTLACFGRFYQEVLNDPQGTSHANIRAFMRDGWTGIQFDSPALHPKK</sequence>
<dbReference type="AlphaFoldDB" id="A0A2T5J3P7"/>
<dbReference type="InterPro" id="IPR014984">
    <property type="entry name" value="HopJ"/>
</dbReference>
<protein>
    <submittedName>
        <fullName evidence="1">HopJ type III effector protein</fullName>
    </submittedName>
</protein>
<dbReference type="OrthoDB" id="9790826at2"/>
<dbReference type="Proteomes" id="UP000244223">
    <property type="component" value="Unassembled WGS sequence"/>
</dbReference>
<reference evidence="1 2" key="1">
    <citation type="submission" date="2018-04" db="EMBL/GenBank/DDBJ databases">
        <title>Genomic Encyclopedia of Archaeal and Bacterial Type Strains, Phase II (KMG-II): from individual species to whole genera.</title>
        <authorList>
            <person name="Goeker M."/>
        </authorList>
    </citation>
    <scope>NUCLEOTIDE SEQUENCE [LARGE SCALE GENOMIC DNA]</scope>
    <source>
        <strain evidence="1 2">DSM 5822</strain>
    </source>
</reference>
<name>A0A2T5J3P7_9GAMM</name>
<dbReference type="Gene3D" id="3.20.160.10">
    <property type="entry name" value="vpa0580 domain like"/>
    <property type="match status" value="1"/>
</dbReference>
<accession>A0A2T5J3P7</accession>
<evidence type="ECO:0000313" key="1">
    <source>
        <dbReference type="EMBL" id="PTQ91221.1"/>
    </source>
</evidence>
<dbReference type="EMBL" id="QAON01000001">
    <property type="protein sequence ID" value="PTQ91221.1"/>
    <property type="molecule type" value="Genomic_DNA"/>
</dbReference>
<organism evidence="1 2">
    <name type="scientific">Agitococcus lubricus</name>
    <dbReference type="NCBI Taxonomy" id="1077255"/>
    <lineage>
        <taxon>Bacteria</taxon>
        <taxon>Pseudomonadati</taxon>
        <taxon>Pseudomonadota</taxon>
        <taxon>Gammaproteobacteria</taxon>
        <taxon>Moraxellales</taxon>
        <taxon>Moraxellaceae</taxon>
        <taxon>Agitococcus</taxon>
    </lineage>
</organism>
<dbReference type="InterPro" id="IPR038604">
    <property type="entry name" value="HopJ_sf"/>
</dbReference>
<dbReference type="RefSeq" id="WP_107864239.1">
    <property type="nucleotide sequence ID" value="NZ_QAON01000001.1"/>
</dbReference>